<evidence type="ECO:0000256" key="1">
    <source>
        <dbReference type="ARBA" id="ARBA00004999"/>
    </source>
</evidence>
<keyword evidence="4" id="KW-0413">Isomerase</keyword>
<dbReference type="STRING" id="1793963.AXI58_12310"/>
<dbReference type="InterPro" id="IPR002365">
    <property type="entry name" value="Terpene_synthase_CS"/>
</dbReference>
<feature type="domain" description="Squalene cyclase C-terminal" evidence="5">
    <location>
        <begin position="308"/>
        <end position="618"/>
    </location>
</feature>
<gene>
    <name evidence="7" type="ORF">AXI58_12310</name>
</gene>
<evidence type="ECO:0000259" key="5">
    <source>
        <dbReference type="Pfam" id="PF13243"/>
    </source>
</evidence>
<accession>A0A150F9T4</accession>
<proteinExistence type="inferred from homology"/>
<dbReference type="Proteomes" id="UP000075430">
    <property type="component" value="Unassembled WGS sequence"/>
</dbReference>
<keyword evidence="8" id="KW-1185">Reference proteome</keyword>
<dbReference type="OrthoDB" id="9758578at2"/>
<dbReference type="Pfam" id="PF13243">
    <property type="entry name" value="SQHop_cyclase_C"/>
    <property type="match status" value="1"/>
</dbReference>
<dbReference type="Pfam" id="PF13249">
    <property type="entry name" value="SQHop_cyclase_N"/>
    <property type="match status" value="1"/>
</dbReference>
<comment type="caution">
    <text evidence="7">The sequence shown here is derived from an EMBL/GenBank/DDBJ whole genome shotgun (WGS) entry which is preliminary data.</text>
</comment>
<dbReference type="RefSeq" id="WP_061521094.1">
    <property type="nucleotide sequence ID" value="NZ_JARLZY010000005.1"/>
</dbReference>
<evidence type="ECO:0000256" key="2">
    <source>
        <dbReference type="ARBA" id="ARBA00009755"/>
    </source>
</evidence>
<evidence type="ECO:0000313" key="7">
    <source>
        <dbReference type="EMBL" id="KXZ21730.1"/>
    </source>
</evidence>
<dbReference type="PANTHER" id="PTHR11764:SF20">
    <property type="entry name" value="LANOSTEROL SYNTHASE"/>
    <property type="match status" value="1"/>
</dbReference>
<protein>
    <submittedName>
        <fullName evidence="7">Squalene--hopene cyclase</fullName>
    </submittedName>
</protein>
<comment type="similarity">
    <text evidence="2">Belongs to the terpene cyclase/mutase family.</text>
</comment>
<dbReference type="Gene3D" id="1.50.10.20">
    <property type="match status" value="2"/>
</dbReference>
<reference evidence="8" key="1">
    <citation type="submission" date="2016-02" db="EMBL/GenBank/DDBJ databases">
        <authorList>
            <person name="Dunlap C."/>
        </authorList>
    </citation>
    <scope>NUCLEOTIDE SEQUENCE [LARGE SCALE GENOMIC DNA]</scope>
    <source>
        <strain evidence="8">NRRL B-41092</strain>
    </source>
</reference>
<dbReference type="InterPro" id="IPR032697">
    <property type="entry name" value="SQ_cyclase_N"/>
</dbReference>
<evidence type="ECO:0000256" key="4">
    <source>
        <dbReference type="ARBA" id="ARBA00023235"/>
    </source>
</evidence>
<dbReference type="InterPro" id="IPR018333">
    <property type="entry name" value="Squalene_cyclase"/>
</dbReference>
<sequence>MSTIQEKVRSRQKKTIALLREKQNADGSWSFCFEGPILTNAFLILLLTSLDDKDKELIAKLAKGIRAKQRPDGTFTNYPDEREGNVTATVQGYVGMLASGLYRRSDAHMVQAERFIISKGGLRNVHFMTKWMLAASGLYPWPALHLPLSFLVIPPSFPLHFYQFSTYARIHFVPMAVTLNKRFTLKNPNVPSLGHLDRHMTKNPFTWLRSDQEQDRDMSSLLAHWKLLLHIPASFHELGLRTAKTYMLDRIEEDGTLYSYASATIFMVYSLLALGVSRHSPVIRKALAGTKSLLTTCDGTPYLENSTSTVWDTALLSYALIKSGISENDQMVTCAARFLRERQHTKIADWAVHNPHAEPGGWGFSRINTNNPDCDDTAAVLKAMPRKLYPASWERGLSWLLSMQNKDGGFSAFEKNVNHPLIRLLPLESAEEAAVDPSTSDLTGRVLRCLGETAGLRSDHPQIEKAVQWLIDHQEQDGSWYGRWGVCYIYGTWAALTGMKACGVSQNHPAVKKAVRWLKSIQNDDGSWGESCKSAEVKSYVPLSHGTVVQTAWALEALLQYERPHHLAVIKGIHFLIDDHHYEGTPLSYPAGIGLPKQFYIRYHSYPYVFSLLTLSTFMKEIEKEADK</sequence>
<dbReference type="AlphaFoldDB" id="A0A150F9T4"/>
<evidence type="ECO:0000256" key="3">
    <source>
        <dbReference type="ARBA" id="ARBA00022737"/>
    </source>
</evidence>
<dbReference type="GO" id="GO:0005811">
    <property type="term" value="C:lipid droplet"/>
    <property type="evidence" value="ECO:0007669"/>
    <property type="project" value="InterPro"/>
</dbReference>
<dbReference type="GO" id="GO:0016866">
    <property type="term" value="F:intramolecular transferase activity"/>
    <property type="evidence" value="ECO:0007669"/>
    <property type="project" value="InterPro"/>
</dbReference>
<dbReference type="GO" id="GO:0016104">
    <property type="term" value="P:triterpenoid biosynthetic process"/>
    <property type="evidence" value="ECO:0007669"/>
    <property type="project" value="InterPro"/>
</dbReference>
<dbReference type="SUPFAM" id="SSF48239">
    <property type="entry name" value="Terpenoid cyclases/Protein prenyltransferases"/>
    <property type="match status" value="2"/>
</dbReference>
<dbReference type="PANTHER" id="PTHR11764">
    <property type="entry name" value="TERPENE CYCLASE/MUTASE FAMILY MEMBER"/>
    <property type="match status" value="1"/>
</dbReference>
<keyword evidence="3" id="KW-0677">Repeat</keyword>
<dbReference type="SFLD" id="SFLDG01016">
    <property type="entry name" value="Prenyltransferase_Like_2"/>
    <property type="match status" value="1"/>
</dbReference>
<feature type="domain" description="Squalene cyclase N-terminal" evidence="6">
    <location>
        <begin position="16"/>
        <end position="295"/>
    </location>
</feature>
<evidence type="ECO:0000313" key="8">
    <source>
        <dbReference type="Proteomes" id="UP000075430"/>
    </source>
</evidence>
<dbReference type="NCBIfam" id="TIGR01787">
    <property type="entry name" value="squalene_cyclas"/>
    <property type="match status" value="1"/>
</dbReference>
<dbReference type="InterPro" id="IPR032696">
    <property type="entry name" value="SQ_cyclase_C"/>
</dbReference>
<evidence type="ECO:0000259" key="6">
    <source>
        <dbReference type="Pfam" id="PF13249"/>
    </source>
</evidence>
<comment type="pathway">
    <text evidence="1">Secondary metabolite biosynthesis; hopanoid biosynthesis.</text>
</comment>
<dbReference type="UniPathway" id="UPA00337"/>
<dbReference type="PROSITE" id="PS01074">
    <property type="entry name" value="TERPENE_SYNTHASES"/>
    <property type="match status" value="1"/>
</dbReference>
<organism evidence="7 8">
    <name type="scientific">Bacillus nakamurai</name>
    <dbReference type="NCBI Taxonomy" id="1793963"/>
    <lineage>
        <taxon>Bacteria</taxon>
        <taxon>Bacillati</taxon>
        <taxon>Bacillota</taxon>
        <taxon>Bacilli</taxon>
        <taxon>Bacillales</taxon>
        <taxon>Bacillaceae</taxon>
        <taxon>Bacillus</taxon>
    </lineage>
</organism>
<dbReference type="InterPro" id="IPR008930">
    <property type="entry name" value="Terpenoid_cyclase/PrenylTrfase"/>
</dbReference>
<name>A0A150F9T4_9BACI</name>
<dbReference type="EMBL" id="LSBA01000006">
    <property type="protein sequence ID" value="KXZ21730.1"/>
    <property type="molecule type" value="Genomic_DNA"/>
</dbReference>